<sequence length="385" mass="44924">MCFERKNDFTLQETRWYLERQKRRQEQTSNASDSMDFEMETDHDLLNVDDRQNMLEKNYPLLARKHLPYHIFLLQHQDDYEKLIDPILSNELDIQNVFDWLQLLEKSSYICVPFSRTVLVTTAISNKVREVVSQQSELNEEDIKIIQKLLVSIKVRINMLKKLATEINKLPLCMAKIRVLALVRDVGTRWLETPKEISKESEAIHDFVHILNNVLKKYECEYILDQYCVLVVEKSLYDDGAALVQHIFAEHIDWNDRRDIQRKMALSREVTRIHDIALDESLKEIVENWLKGGESVAGYLKPVITGQLNQMTSIDSSDNLFPPLPYNDVDVVRIAYILTELKSVQVNRRVANHLISSNNESVSNLLQRLRILSVQSMVLPINCSQ</sequence>
<dbReference type="GO" id="GO:1990423">
    <property type="term" value="C:RZZ complex"/>
    <property type="evidence" value="ECO:0007669"/>
    <property type="project" value="TreeGrafter"/>
</dbReference>
<dbReference type="GO" id="GO:0007094">
    <property type="term" value="P:mitotic spindle assembly checkpoint signaling"/>
    <property type="evidence" value="ECO:0007669"/>
    <property type="project" value="TreeGrafter"/>
</dbReference>
<proteinExistence type="predicted"/>
<dbReference type="PANTHER" id="PTHR15688:SF1">
    <property type="entry name" value="KINETOCHORE-ASSOCIATED PROTEIN 1"/>
    <property type="match status" value="1"/>
</dbReference>
<dbReference type="WBParaSite" id="PSU_v2.g17813.t1">
    <property type="protein sequence ID" value="PSU_v2.g17813.t1"/>
    <property type="gene ID" value="PSU_v2.g17813"/>
</dbReference>
<keyword evidence="1" id="KW-1185">Reference proteome</keyword>
<dbReference type="AlphaFoldDB" id="A0A914YGB2"/>
<accession>A0A914YGB2</accession>
<dbReference type="GO" id="GO:0005737">
    <property type="term" value="C:cytoplasm"/>
    <property type="evidence" value="ECO:0007669"/>
    <property type="project" value="TreeGrafter"/>
</dbReference>
<evidence type="ECO:0000313" key="1">
    <source>
        <dbReference type="Proteomes" id="UP000887577"/>
    </source>
</evidence>
<protein>
    <submittedName>
        <fullName evidence="2">Uncharacterized protein</fullName>
    </submittedName>
</protein>
<dbReference type="Proteomes" id="UP000887577">
    <property type="component" value="Unplaced"/>
</dbReference>
<name>A0A914YGB2_9BILA</name>
<organism evidence="1 2">
    <name type="scientific">Panagrolaimus superbus</name>
    <dbReference type="NCBI Taxonomy" id="310955"/>
    <lineage>
        <taxon>Eukaryota</taxon>
        <taxon>Metazoa</taxon>
        <taxon>Ecdysozoa</taxon>
        <taxon>Nematoda</taxon>
        <taxon>Chromadorea</taxon>
        <taxon>Rhabditida</taxon>
        <taxon>Tylenchina</taxon>
        <taxon>Panagrolaimomorpha</taxon>
        <taxon>Panagrolaimoidea</taxon>
        <taxon>Panagrolaimidae</taxon>
        <taxon>Panagrolaimus</taxon>
    </lineage>
</organism>
<reference evidence="2" key="1">
    <citation type="submission" date="2022-11" db="UniProtKB">
        <authorList>
            <consortium name="WormBaseParasite"/>
        </authorList>
    </citation>
    <scope>IDENTIFICATION</scope>
</reference>
<dbReference type="InterPro" id="IPR052802">
    <property type="entry name" value="KNTC1"/>
</dbReference>
<dbReference type="PANTHER" id="PTHR15688">
    <property type="entry name" value="KINETOCHORE-ASSOCIATED PROTEIN 1"/>
    <property type="match status" value="1"/>
</dbReference>
<dbReference type="GO" id="GO:0005828">
    <property type="term" value="C:kinetochore microtubule"/>
    <property type="evidence" value="ECO:0007669"/>
    <property type="project" value="TreeGrafter"/>
</dbReference>
<dbReference type="GO" id="GO:0000070">
    <property type="term" value="P:mitotic sister chromatid segregation"/>
    <property type="evidence" value="ECO:0007669"/>
    <property type="project" value="TreeGrafter"/>
</dbReference>
<dbReference type="GO" id="GO:1903394">
    <property type="term" value="P:protein localization to kinetochore involved in kinetochore assembly"/>
    <property type="evidence" value="ECO:0007669"/>
    <property type="project" value="TreeGrafter"/>
</dbReference>
<evidence type="ECO:0000313" key="2">
    <source>
        <dbReference type="WBParaSite" id="PSU_v2.g17813.t1"/>
    </source>
</evidence>
<dbReference type="GO" id="GO:0031267">
    <property type="term" value="F:small GTPase binding"/>
    <property type="evidence" value="ECO:0007669"/>
    <property type="project" value="TreeGrafter"/>
</dbReference>